<dbReference type="InterPro" id="IPR003764">
    <property type="entry name" value="GlcNAc_6-P_deAcase"/>
</dbReference>
<feature type="binding site" evidence="11">
    <location>
        <position position="246"/>
    </location>
    <ligand>
        <name>substrate</name>
    </ligand>
</feature>
<organism evidence="14 15">
    <name type="scientific">Caproicibacterium lactatifermentans</name>
    <dbReference type="NCBI Taxonomy" id="2666138"/>
    <lineage>
        <taxon>Bacteria</taxon>
        <taxon>Bacillati</taxon>
        <taxon>Bacillota</taxon>
        <taxon>Clostridia</taxon>
        <taxon>Eubacteriales</taxon>
        <taxon>Oscillospiraceae</taxon>
        <taxon>Caproicibacterium</taxon>
    </lineage>
</organism>
<dbReference type="Gene3D" id="3.20.20.140">
    <property type="entry name" value="Metal-dependent hydrolases"/>
    <property type="match status" value="1"/>
</dbReference>
<comment type="catalytic activity">
    <reaction evidence="7">
        <text>N-acetyl-D-glucosamine 6-phosphate + H2O = D-glucosamine 6-phosphate + acetate</text>
        <dbReference type="Rhea" id="RHEA:22936"/>
        <dbReference type="ChEBI" id="CHEBI:15377"/>
        <dbReference type="ChEBI" id="CHEBI:30089"/>
        <dbReference type="ChEBI" id="CHEBI:57513"/>
        <dbReference type="ChEBI" id="CHEBI:58725"/>
        <dbReference type="EC" id="3.5.1.25"/>
    </reaction>
</comment>
<feature type="active site" description="Proton donor/acceptor" evidence="10">
    <location>
        <position position="269"/>
    </location>
</feature>
<evidence type="ECO:0000256" key="12">
    <source>
        <dbReference type="PIRSR" id="PIRSR038994-3"/>
    </source>
</evidence>
<feature type="binding site" evidence="12">
    <location>
        <position position="190"/>
    </location>
    <ligand>
        <name>Zn(2+)</name>
        <dbReference type="ChEBI" id="CHEBI:29105"/>
    </ligand>
</feature>
<dbReference type="FunFam" id="3.20.20.140:FF:000004">
    <property type="entry name" value="N-acetylglucosamine-6-phosphate deacetylase"/>
    <property type="match status" value="1"/>
</dbReference>
<dbReference type="AlphaFoldDB" id="A0A859DPH8"/>
<keyword evidence="4 12" id="KW-0479">Metal-binding</keyword>
<dbReference type="PIRSF" id="PIRSF038994">
    <property type="entry name" value="NagA"/>
    <property type="match status" value="1"/>
</dbReference>
<proteinExistence type="inferred from homology"/>
<evidence type="ECO:0000256" key="7">
    <source>
        <dbReference type="ARBA" id="ARBA00047647"/>
    </source>
</evidence>
<evidence type="ECO:0000256" key="10">
    <source>
        <dbReference type="PIRSR" id="PIRSR038994-1"/>
    </source>
</evidence>
<dbReference type="Pfam" id="PF01979">
    <property type="entry name" value="Amidohydro_1"/>
    <property type="match status" value="1"/>
</dbReference>
<feature type="binding site" evidence="12">
    <location>
        <position position="125"/>
    </location>
    <ligand>
        <name>Zn(2+)</name>
        <dbReference type="ChEBI" id="CHEBI:29105"/>
    </ligand>
</feature>
<dbReference type="PANTHER" id="PTHR11113">
    <property type="entry name" value="N-ACETYLGLUCOSAMINE-6-PHOSPHATE DEACETYLASE"/>
    <property type="match status" value="1"/>
</dbReference>
<gene>
    <name evidence="14" type="primary">nagA</name>
    <name evidence="14" type="ORF">GJQ69_02445</name>
</gene>
<evidence type="ECO:0000256" key="6">
    <source>
        <dbReference type="ARBA" id="ARBA00023277"/>
    </source>
</evidence>
<comment type="similarity">
    <text evidence="1 9">Belongs to the metallo-dependent hydrolases superfamily. NagA family.</text>
</comment>
<dbReference type="PANTHER" id="PTHR11113:SF14">
    <property type="entry name" value="N-ACETYLGLUCOSAMINE-6-PHOSPHATE DEACETYLASE"/>
    <property type="match status" value="1"/>
</dbReference>
<protein>
    <recommendedName>
        <fullName evidence="3">N-acetylglucosamine-6-phosphate deacetylase</fullName>
        <ecNumber evidence="2">3.5.1.25</ecNumber>
    </recommendedName>
</protein>
<dbReference type="RefSeq" id="WP_086036373.1">
    <property type="nucleotide sequence ID" value="NZ_CP046051.1"/>
</dbReference>
<feature type="binding site" evidence="11">
    <location>
        <begin position="302"/>
        <end position="304"/>
    </location>
    <ligand>
        <name>substrate</name>
    </ligand>
</feature>
<feature type="binding site" evidence="12">
    <location>
        <position position="211"/>
    </location>
    <ligand>
        <name>Zn(2+)</name>
        <dbReference type="ChEBI" id="CHEBI:29105"/>
    </ligand>
</feature>
<comment type="cofactor">
    <cofactor evidence="12">
        <name>a divalent metal cation</name>
        <dbReference type="ChEBI" id="CHEBI:60240"/>
    </cofactor>
    <text evidence="12">Binds 1 divalent metal cation per subunit.</text>
</comment>
<feature type="binding site" evidence="11">
    <location>
        <position position="222"/>
    </location>
    <ligand>
        <name>substrate</name>
    </ligand>
</feature>
<evidence type="ECO:0000256" key="1">
    <source>
        <dbReference type="ARBA" id="ARBA00010716"/>
    </source>
</evidence>
<reference evidence="14 15" key="1">
    <citation type="submission" date="2019-11" db="EMBL/GenBank/DDBJ databases">
        <authorList>
            <person name="Ren C."/>
            <person name="Wang H."/>
            <person name="Xu Y."/>
        </authorList>
    </citation>
    <scope>NUCLEOTIDE SEQUENCE [LARGE SCALE GENOMIC DNA]</scope>
    <source>
        <strain evidence="14 15">LBM 19010</strain>
    </source>
</reference>
<dbReference type="Gene3D" id="2.30.40.10">
    <property type="entry name" value="Urease, subunit C, domain 1"/>
    <property type="match status" value="1"/>
</dbReference>
<evidence type="ECO:0000313" key="14">
    <source>
        <dbReference type="EMBL" id="QKN23449.1"/>
    </source>
</evidence>
<evidence type="ECO:0000256" key="8">
    <source>
        <dbReference type="ARBA" id="ARBA00060590"/>
    </source>
</evidence>
<keyword evidence="6 9" id="KW-0119">Carbohydrate metabolism</keyword>
<dbReference type="SUPFAM" id="SSF51338">
    <property type="entry name" value="Composite domain of metallo-dependent hydrolases"/>
    <property type="match status" value="1"/>
</dbReference>
<dbReference type="GO" id="GO:0006046">
    <property type="term" value="P:N-acetylglucosamine catabolic process"/>
    <property type="evidence" value="ECO:0007669"/>
    <property type="project" value="TreeGrafter"/>
</dbReference>
<evidence type="ECO:0000256" key="9">
    <source>
        <dbReference type="PIRNR" id="PIRNR038994"/>
    </source>
</evidence>
<comment type="pathway">
    <text evidence="8">Amino-sugar metabolism; N-acetylneuraminate degradation; D-fructose 6-phosphate from N-acetylneuraminate: step 4/5.</text>
</comment>
<dbReference type="Proteomes" id="UP000501316">
    <property type="component" value="Chromosome"/>
</dbReference>
<dbReference type="GO" id="GO:0008448">
    <property type="term" value="F:N-acetylglucosamine-6-phosphate deacetylase activity"/>
    <property type="evidence" value="ECO:0007669"/>
    <property type="project" value="UniProtKB-EC"/>
</dbReference>
<dbReference type="InterPro" id="IPR032466">
    <property type="entry name" value="Metal_Hydrolase"/>
</dbReference>
<name>A0A859DPH8_9FIRM</name>
<dbReference type="CDD" id="cd00854">
    <property type="entry name" value="NagA"/>
    <property type="match status" value="1"/>
</dbReference>
<dbReference type="KEGG" id="clf:GJQ69_02445"/>
<evidence type="ECO:0000256" key="4">
    <source>
        <dbReference type="ARBA" id="ARBA00022723"/>
    </source>
</evidence>
<evidence type="ECO:0000256" key="5">
    <source>
        <dbReference type="ARBA" id="ARBA00022801"/>
    </source>
</evidence>
<sequence length="378" mass="41039">MILKNATIFDENFELRKADIAVCGDRISRIGNGLEGDDCRDCSGCVVSPGFVDIHIHGCVGADTCDGTREAIGKMAAHLLTEGVTSFCPTTMTVPLTQIRKVLSVVRDCMEHPPKGAAVCGANLEGPYISAERRGAQKETDIRKPDWKEFRELYQESGGIIKLIDMAPECEGGQEFIRYVSPYCRVSLAHTEADYGTAKQAFQNGITHVTHLFNAMTGLHHRKPGAVGAVFDDSSVRAELICDGFHIAPAVLRIAFRQLGEDRTVIISDSMRAAGMPDGESELGGQKVFVKNGQARLVDGTIAGSTANLHQEVKNLIRSGIPVRQAIKSATMNPAREIGLEQEIGSIQVGKRADLVIMNQNWDIAAVIHNGWQVQNNT</sequence>
<dbReference type="NCBIfam" id="TIGR00221">
    <property type="entry name" value="nagA"/>
    <property type="match status" value="1"/>
</dbReference>
<keyword evidence="5 9" id="KW-0378">Hydrolase</keyword>
<evidence type="ECO:0000256" key="2">
    <source>
        <dbReference type="ARBA" id="ARBA00011899"/>
    </source>
</evidence>
<feature type="binding site" evidence="11">
    <location>
        <position position="136"/>
    </location>
    <ligand>
        <name>substrate</name>
    </ligand>
</feature>
<evidence type="ECO:0000259" key="13">
    <source>
        <dbReference type="Pfam" id="PF01979"/>
    </source>
</evidence>
<feature type="domain" description="Amidohydrolase-related" evidence="13">
    <location>
        <begin position="46"/>
        <end position="371"/>
    </location>
</feature>
<feature type="binding site" evidence="11">
    <location>
        <begin position="214"/>
        <end position="215"/>
    </location>
    <ligand>
        <name>substrate</name>
    </ligand>
</feature>
<dbReference type="GO" id="GO:0046872">
    <property type="term" value="F:metal ion binding"/>
    <property type="evidence" value="ECO:0007669"/>
    <property type="project" value="UniProtKB-KW"/>
</dbReference>
<dbReference type="SUPFAM" id="SSF51556">
    <property type="entry name" value="Metallo-dependent hydrolases"/>
    <property type="match status" value="1"/>
</dbReference>
<evidence type="ECO:0000256" key="3">
    <source>
        <dbReference type="ARBA" id="ARBA00018029"/>
    </source>
</evidence>
<dbReference type="EC" id="3.5.1.25" evidence="2"/>
<evidence type="ECO:0000256" key="11">
    <source>
        <dbReference type="PIRSR" id="PIRSR038994-2"/>
    </source>
</evidence>
<evidence type="ECO:0000313" key="15">
    <source>
        <dbReference type="Proteomes" id="UP000501316"/>
    </source>
</evidence>
<dbReference type="InterPro" id="IPR011059">
    <property type="entry name" value="Metal-dep_hydrolase_composite"/>
</dbReference>
<dbReference type="EMBL" id="CP046051">
    <property type="protein sequence ID" value="QKN23449.1"/>
    <property type="molecule type" value="Genomic_DNA"/>
</dbReference>
<dbReference type="InterPro" id="IPR006680">
    <property type="entry name" value="Amidohydro-rel"/>
</dbReference>
<accession>A0A859DPH8</accession>